<evidence type="ECO:0000313" key="1">
    <source>
        <dbReference type="EMBL" id="PZF98017.1"/>
    </source>
</evidence>
<reference evidence="1 2" key="1">
    <citation type="submission" date="2018-01" db="EMBL/GenBank/DDBJ databases">
        <title>Draft genome sequence of Jishengella endophytica.</title>
        <authorList>
            <person name="Sahin N."/>
            <person name="Ay H."/>
            <person name="Saygin H."/>
        </authorList>
    </citation>
    <scope>NUCLEOTIDE SEQUENCE [LARGE SCALE GENOMIC DNA]</scope>
    <source>
        <strain evidence="1 2">DSM 45430</strain>
    </source>
</reference>
<dbReference type="SUPFAM" id="SSF160719">
    <property type="entry name" value="gpW/gp25-like"/>
    <property type="match status" value="1"/>
</dbReference>
<comment type="caution">
    <text evidence="1">The sequence shown here is derived from an EMBL/GenBank/DDBJ whole genome shotgun (WGS) entry which is preliminary data.</text>
</comment>
<dbReference type="Pfam" id="PF04965">
    <property type="entry name" value="GPW_gp25"/>
    <property type="match status" value="1"/>
</dbReference>
<dbReference type="Gene3D" id="3.10.450.40">
    <property type="match status" value="1"/>
</dbReference>
<dbReference type="Proteomes" id="UP000248627">
    <property type="component" value="Unassembled WGS sequence"/>
</dbReference>
<sequence>MHLAHPFAVDGRGRTAEVDDDAYLRQLIELLLFTRPGERVNRPDFGTGLTALVFEPNGAELHTAVQYLVQGELQRWIGDLVQIEEVLVSHDDEVLAVTVTYLAVRHRQRQVLTVRGPA</sequence>
<keyword evidence="2" id="KW-1185">Reference proteome</keyword>
<name>A0A2W2DDV5_9ACTN</name>
<dbReference type="RefSeq" id="WP_111242966.1">
    <property type="nucleotide sequence ID" value="NZ_AP023358.1"/>
</dbReference>
<dbReference type="AlphaFoldDB" id="A0A2W2DDV5"/>
<dbReference type="OrthoDB" id="9802846at2"/>
<protein>
    <submittedName>
        <fullName evidence="1">Uncharacterized protein</fullName>
    </submittedName>
</protein>
<evidence type="ECO:0000313" key="2">
    <source>
        <dbReference type="Proteomes" id="UP000248627"/>
    </source>
</evidence>
<gene>
    <name evidence="1" type="ORF">C1I93_09990</name>
</gene>
<dbReference type="InterPro" id="IPR007048">
    <property type="entry name" value="IraD/Gp25-like"/>
</dbReference>
<accession>A0A2W2DDV5</accession>
<organism evidence="1 2">
    <name type="scientific">Micromonospora endophytica</name>
    <dbReference type="NCBI Taxonomy" id="515350"/>
    <lineage>
        <taxon>Bacteria</taxon>
        <taxon>Bacillati</taxon>
        <taxon>Actinomycetota</taxon>
        <taxon>Actinomycetes</taxon>
        <taxon>Micromonosporales</taxon>
        <taxon>Micromonosporaceae</taxon>
        <taxon>Micromonospora</taxon>
    </lineage>
</organism>
<dbReference type="EMBL" id="POTX01000048">
    <property type="protein sequence ID" value="PZF98017.1"/>
    <property type="molecule type" value="Genomic_DNA"/>
</dbReference>
<proteinExistence type="predicted"/>